<comment type="caution">
    <text evidence="2">The sequence shown here is derived from an EMBL/GenBank/DDBJ whole genome shotgun (WGS) entry which is preliminary data.</text>
</comment>
<organism evidence="2 3">
    <name type="scientific">Pelagovum pacificum</name>
    <dbReference type="NCBI Taxonomy" id="2588711"/>
    <lineage>
        <taxon>Bacteria</taxon>
        <taxon>Pseudomonadati</taxon>
        <taxon>Pseudomonadota</taxon>
        <taxon>Alphaproteobacteria</taxon>
        <taxon>Rhodobacterales</taxon>
        <taxon>Paracoccaceae</taxon>
        <taxon>Pelagovum</taxon>
    </lineage>
</organism>
<dbReference type="RefSeq" id="WP_140193140.1">
    <property type="nucleotide sequence ID" value="NZ_CP065915.1"/>
</dbReference>
<name>A0A5C5GCC5_9RHOB</name>
<feature type="chain" id="PRO_5023093343" evidence="1">
    <location>
        <begin position="20"/>
        <end position="138"/>
    </location>
</feature>
<accession>A0A5C5GCC5</accession>
<feature type="signal peptide" evidence="1">
    <location>
        <begin position="1"/>
        <end position="19"/>
    </location>
</feature>
<dbReference type="Proteomes" id="UP000314011">
    <property type="component" value="Unassembled WGS sequence"/>
</dbReference>
<evidence type="ECO:0000313" key="2">
    <source>
        <dbReference type="EMBL" id="TNY32462.1"/>
    </source>
</evidence>
<dbReference type="AlphaFoldDB" id="A0A5C5GCC5"/>
<gene>
    <name evidence="2" type="ORF">FHY64_04000</name>
</gene>
<proteinExistence type="predicted"/>
<dbReference type="EMBL" id="VFFF01000001">
    <property type="protein sequence ID" value="TNY32462.1"/>
    <property type="molecule type" value="Genomic_DNA"/>
</dbReference>
<evidence type="ECO:0000256" key="1">
    <source>
        <dbReference type="SAM" id="SignalP"/>
    </source>
</evidence>
<reference evidence="2 3" key="1">
    <citation type="submission" date="2019-06" db="EMBL/GenBank/DDBJ databases">
        <title>Genome of new Rhodobacteraceae sp. SM1903.</title>
        <authorList>
            <person name="Ren X."/>
        </authorList>
    </citation>
    <scope>NUCLEOTIDE SEQUENCE [LARGE SCALE GENOMIC DNA]</scope>
    <source>
        <strain evidence="2 3">SM1903</strain>
    </source>
</reference>
<protein>
    <submittedName>
        <fullName evidence="2">Uncharacterized protein</fullName>
    </submittedName>
</protein>
<keyword evidence="1" id="KW-0732">Signal</keyword>
<evidence type="ECO:0000313" key="3">
    <source>
        <dbReference type="Proteomes" id="UP000314011"/>
    </source>
</evidence>
<sequence>MRGLGLGTLIALLAGTAQAALPPCVYDDLVREAPLVFHMSVDRVDGPDATGLCFVRGHIATVFRGEADAAQPATVRVACANPDNLVGPTIFWDRDALAATPFLEVHGAPGKGVAGHGAGLVLLDTPTGRIEWQPECGG</sequence>
<keyword evidence="3" id="KW-1185">Reference proteome</keyword>